<feature type="domain" description="Glycosyl transferase family 1" evidence="1">
    <location>
        <begin position="182"/>
        <end position="357"/>
    </location>
</feature>
<dbReference type="InterPro" id="IPR028098">
    <property type="entry name" value="Glyco_trans_4-like_N"/>
</dbReference>
<dbReference type="EMBL" id="CP096034">
    <property type="protein sequence ID" value="UPM53318.1"/>
    <property type="molecule type" value="Genomic_DNA"/>
</dbReference>
<dbReference type="CDD" id="cd03801">
    <property type="entry name" value="GT4_PimA-like"/>
    <property type="match status" value="1"/>
</dbReference>
<evidence type="ECO:0000313" key="4">
    <source>
        <dbReference type="Proteomes" id="UP000830639"/>
    </source>
</evidence>
<dbReference type="Pfam" id="PF13439">
    <property type="entry name" value="Glyco_transf_4"/>
    <property type="match status" value="1"/>
</dbReference>
<dbReference type="Gene3D" id="3.40.50.2000">
    <property type="entry name" value="Glycogen Phosphorylase B"/>
    <property type="match status" value="2"/>
</dbReference>
<proteinExistence type="predicted"/>
<dbReference type="SUPFAM" id="SSF53756">
    <property type="entry name" value="UDP-Glycosyltransferase/glycogen phosphorylase"/>
    <property type="match status" value="1"/>
</dbReference>
<keyword evidence="4" id="KW-1185">Reference proteome</keyword>
<dbReference type="Pfam" id="PF00534">
    <property type="entry name" value="Glycos_transf_1"/>
    <property type="match status" value="1"/>
</dbReference>
<evidence type="ECO:0000259" key="2">
    <source>
        <dbReference type="Pfam" id="PF13439"/>
    </source>
</evidence>
<dbReference type="Proteomes" id="UP000830639">
    <property type="component" value="Chromosome"/>
</dbReference>
<dbReference type="RefSeq" id="WP_248266590.1">
    <property type="nucleotide sequence ID" value="NZ_CP096034.1"/>
</dbReference>
<dbReference type="PANTHER" id="PTHR12526">
    <property type="entry name" value="GLYCOSYLTRANSFERASE"/>
    <property type="match status" value="1"/>
</dbReference>
<evidence type="ECO:0000259" key="1">
    <source>
        <dbReference type="Pfam" id="PF00534"/>
    </source>
</evidence>
<dbReference type="InterPro" id="IPR001296">
    <property type="entry name" value="Glyco_trans_1"/>
</dbReference>
<protein>
    <submittedName>
        <fullName evidence="3">Glycosyltransferase family 4 protein</fullName>
    </submittedName>
</protein>
<name>A0ABY4JKG3_9BACI</name>
<gene>
    <name evidence="3" type="ORF">MY490_16110</name>
</gene>
<feature type="domain" description="Glycosyltransferase subfamily 4-like N-terminal" evidence="2">
    <location>
        <begin position="23"/>
        <end position="169"/>
    </location>
</feature>
<sequence length="565" mass="63238">MKILMVCTENLPVPPVLGGAIQTYIAGSLPYLSKAHDITVLGVNDPSLPDEETIDGVNYVRVPGKVLELYREGVVEYIKGNQFDLIHIFNRPRLVLPIRKVAPNSKITLSMHNDMFNIGKIAVDEANLVLEEVSSIVTVSDYVGNVIRELYPQSANKIRTIYSGVDSDRFLPGNDPKMISTRNTLRKEYGLENKTVILFAGRLSENKGVDRLIRALPTLSKTFKDLALVIVGSNWFSQNNVTDYVAYIRAIAKKQDVPIITTGFVSPFEIHNWFAVADLFVCTSLWQEPLARVHYEAMAAGLPIVTTARGGNPEVIIPGENGLIVENPVDPDEFATKITEILSNKTLMKNMGIKGRELAVTKYLWSRVANEILSTWSQTEYASSISSEQLEQYEPQTLFRTAVQNTQLNVANNNVTEVSEQPTTEILEVIEPTVEIKPTIEIEQATESIVEVPKPVTQSEIKSIEELLQILVEKAKSVPKEKVVAKVAEEFSANTNQRVLKRIRRVTDLDVNNANSISNLNQRLFTNEVSRVENRANNLSNSVNSEPFRLKKLPSVTEMHRNRTR</sequence>
<organism evidence="3 4">
    <name type="scientific">Gottfriedia acidiceleris</name>
    <dbReference type="NCBI Taxonomy" id="371036"/>
    <lineage>
        <taxon>Bacteria</taxon>
        <taxon>Bacillati</taxon>
        <taxon>Bacillota</taxon>
        <taxon>Bacilli</taxon>
        <taxon>Bacillales</taxon>
        <taxon>Bacillaceae</taxon>
        <taxon>Gottfriedia</taxon>
    </lineage>
</organism>
<evidence type="ECO:0000313" key="3">
    <source>
        <dbReference type="EMBL" id="UPM53318.1"/>
    </source>
</evidence>
<reference evidence="3 4" key="1">
    <citation type="submission" date="2022-04" db="EMBL/GenBank/DDBJ databases">
        <title>Mechanism of arsenic methylation and mitigation arsenic toxicity by Bacillus sp. LH14 from an Arsenic-Contaminated Paddy Soil.</title>
        <authorList>
            <person name="Wang D."/>
        </authorList>
    </citation>
    <scope>NUCLEOTIDE SEQUENCE [LARGE SCALE GENOMIC DNA]</scope>
    <source>
        <strain evidence="3 4">LH14</strain>
    </source>
</reference>
<accession>A0ABY4JKG3</accession>
<dbReference type="PANTHER" id="PTHR12526:SF638">
    <property type="entry name" value="SPORE COAT PROTEIN SA"/>
    <property type="match status" value="1"/>
</dbReference>